<evidence type="ECO:0000313" key="7">
    <source>
        <dbReference type="EMBL" id="KUH59093.1"/>
    </source>
</evidence>
<protein>
    <submittedName>
        <fullName evidence="7">Uncharacterized protein</fullName>
    </submittedName>
</protein>
<feature type="transmembrane region" description="Helical" evidence="6">
    <location>
        <begin position="142"/>
        <end position="161"/>
    </location>
</feature>
<evidence type="ECO:0000256" key="2">
    <source>
        <dbReference type="ARBA" id="ARBA00022692"/>
    </source>
</evidence>
<dbReference type="GO" id="GO:0016020">
    <property type="term" value="C:membrane"/>
    <property type="evidence" value="ECO:0007669"/>
    <property type="project" value="UniProtKB-SubCell"/>
</dbReference>
<comment type="caution">
    <text evidence="7">The sequence shown here is derived from an EMBL/GenBank/DDBJ whole genome shotgun (WGS) entry which is preliminary data.</text>
</comment>
<dbReference type="InterPro" id="IPR001807">
    <property type="entry name" value="ClC"/>
</dbReference>
<dbReference type="GO" id="GO:0015108">
    <property type="term" value="F:chloride transmembrane transporter activity"/>
    <property type="evidence" value="ECO:0007669"/>
    <property type="project" value="InterPro"/>
</dbReference>
<dbReference type="RefSeq" id="WP_059052996.1">
    <property type="nucleotide sequence ID" value="NZ_LOJF01000001.1"/>
</dbReference>
<accession>A0A100YWR1</accession>
<evidence type="ECO:0000256" key="4">
    <source>
        <dbReference type="ARBA" id="ARBA00023136"/>
    </source>
</evidence>
<dbReference type="InterPro" id="IPR014743">
    <property type="entry name" value="Cl-channel_core"/>
</dbReference>
<evidence type="ECO:0000256" key="6">
    <source>
        <dbReference type="SAM" id="Phobius"/>
    </source>
</evidence>
<keyword evidence="3 6" id="KW-1133">Transmembrane helix</keyword>
<dbReference type="STRING" id="1299998.AUL39_01815"/>
<dbReference type="AlphaFoldDB" id="A0A100YWR1"/>
<feature type="region of interest" description="Disordered" evidence="5">
    <location>
        <begin position="181"/>
        <end position="202"/>
    </location>
</feature>
<dbReference type="OrthoDB" id="2729535at2"/>
<comment type="subcellular location">
    <subcellularLocation>
        <location evidence="1">Membrane</location>
        <topology evidence="1">Multi-pass membrane protein</topology>
    </subcellularLocation>
</comment>
<feature type="transmembrane region" description="Helical" evidence="6">
    <location>
        <begin position="30"/>
        <end position="54"/>
    </location>
</feature>
<gene>
    <name evidence="7" type="ORF">AUL39_01815</name>
</gene>
<dbReference type="Proteomes" id="UP000054078">
    <property type="component" value="Unassembled WGS sequence"/>
</dbReference>
<dbReference type="Gene3D" id="1.10.3080.10">
    <property type="entry name" value="Clc chloride channel"/>
    <property type="match status" value="1"/>
</dbReference>
<feature type="compositionally biased region" description="Polar residues" evidence="5">
    <location>
        <begin position="181"/>
        <end position="194"/>
    </location>
</feature>
<reference evidence="7 8" key="1">
    <citation type="submission" date="2015-12" db="EMBL/GenBank/DDBJ databases">
        <title>Draft Genome Sequence of Olsenella scatoligenes SK9K4T; a Producer of 3-Methylindole- (skatole) and 4-Methylphenol- (p-cresol) Isolated from Pig Feces.</title>
        <authorList>
            <person name="Li X."/>
            <person name="Borg B."/>
            <person name="Canibe N."/>
        </authorList>
    </citation>
    <scope>NUCLEOTIDE SEQUENCE [LARGE SCALE GENOMIC DNA]</scope>
    <source>
        <strain evidence="7 8">SK9K4</strain>
    </source>
</reference>
<dbReference type="EMBL" id="LOJF01000001">
    <property type="protein sequence ID" value="KUH59093.1"/>
    <property type="molecule type" value="Genomic_DNA"/>
</dbReference>
<evidence type="ECO:0000256" key="5">
    <source>
        <dbReference type="SAM" id="MobiDB-lite"/>
    </source>
</evidence>
<dbReference type="SUPFAM" id="SSF81340">
    <property type="entry name" value="Clc chloride channel"/>
    <property type="match status" value="1"/>
</dbReference>
<feature type="transmembrane region" description="Helical" evidence="6">
    <location>
        <begin position="74"/>
        <end position="91"/>
    </location>
</feature>
<keyword evidence="4 6" id="KW-0472">Membrane</keyword>
<evidence type="ECO:0000313" key="8">
    <source>
        <dbReference type="Proteomes" id="UP000054078"/>
    </source>
</evidence>
<evidence type="ECO:0000256" key="3">
    <source>
        <dbReference type="ARBA" id="ARBA00022989"/>
    </source>
</evidence>
<name>A0A100YWR1_TRASO</name>
<keyword evidence="2 6" id="KW-0812">Transmembrane</keyword>
<proteinExistence type="predicted"/>
<evidence type="ECO:0000256" key="1">
    <source>
        <dbReference type="ARBA" id="ARBA00004141"/>
    </source>
</evidence>
<keyword evidence="8" id="KW-1185">Reference proteome</keyword>
<feature type="transmembrane region" description="Helical" evidence="6">
    <location>
        <begin position="111"/>
        <end position="130"/>
    </location>
</feature>
<organism evidence="7 8">
    <name type="scientific">Tractidigestivibacter scatoligenes</name>
    <name type="common">Olsenella scatoligenes</name>
    <dbReference type="NCBI Taxonomy" id="1299998"/>
    <lineage>
        <taxon>Bacteria</taxon>
        <taxon>Bacillati</taxon>
        <taxon>Actinomycetota</taxon>
        <taxon>Coriobacteriia</taxon>
        <taxon>Coriobacteriales</taxon>
        <taxon>Atopobiaceae</taxon>
        <taxon>Tractidigestivibacter</taxon>
    </lineage>
</organism>
<dbReference type="Pfam" id="PF00654">
    <property type="entry name" value="Voltage_CLC"/>
    <property type="match status" value="1"/>
</dbReference>
<sequence>MQNEKPKTHERIIDAAEEAPRGVALLRASLVLLLWAMAAVGFVIGALGVSRLFGPGAGFPRFDGIDYLGLDARAMWAFLALPLGWVLARLAELAGRAAKLTCGRMKTVPEAILCGIVLGLVAMALPEVLFSGQSGTWDLLSGWQAMGAGMLLATCVAKLALTQLCEETGWIGGEFFPPSSAGSPLATPSQSSPGATPCSRWRSPRVPSWELARESGCSAPACLRCASHR</sequence>